<evidence type="ECO:0000313" key="2">
    <source>
        <dbReference type="Proteomes" id="UP000078343"/>
    </source>
</evidence>
<dbReference type="EMBL" id="LVYI01000020">
    <property type="protein sequence ID" value="OAP53822.1"/>
    <property type="molecule type" value="Genomic_DNA"/>
</dbReference>
<dbReference type="AlphaFoldDB" id="A0A178Z1Y7"/>
<dbReference type="InterPro" id="IPR021109">
    <property type="entry name" value="Peptidase_aspartic_dom_sf"/>
</dbReference>
<name>A0A178Z1Y7_9EURO</name>
<dbReference type="Proteomes" id="UP000078343">
    <property type="component" value="Unassembled WGS sequence"/>
</dbReference>
<organism evidence="1 2">
    <name type="scientific">Fonsecaea erecta</name>
    <dbReference type="NCBI Taxonomy" id="1367422"/>
    <lineage>
        <taxon>Eukaryota</taxon>
        <taxon>Fungi</taxon>
        <taxon>Dikarya</taxon>
        <taxon>Ascomycota</taxon>
        <taxon>Pezizomycotina</taxon>
        <taxon>Eurotiomycetes</taxon>
        <taxon>Chaetothyriomycetidae</taxon>
        <taxon>Chaetothyriales</taxon>
        <taxon>Herpotrichiellaceae</taxon>
        <taxon>Fonsecaea</taxon>
    </lineage>
</organism>
<sequence>MIAVDTELLEASTSNSTLDFGGLPAFPDDDDNFDEADVQVSHGQQGRAFPTFIDKYQYMPEALVQVDYIASTVYSIRLNDLASSMGEIVFGGVNTENEVENRGILI</sequence>
<dbReference type="RefSeq" id="XP_018687189.1">
    <property type="nucleotide sequence ID" value="XM_018843483.1"/>
</dbReference>
<evidence type="ECO:0000313" key="1">
    <source>
        <dbReference type="EMBL" id="OAP53822.1"/>
    </source>
</evidence>
<dbReference type="OrthoDB" id="771136at2759"/>
<accession>A0A178Z1Y7</accession>
<reference evidence="1 2" key="1">
    <citation type="submission" date="2016-04" db="EMBL/GenBank/DDBJ databases">
        <title>Draft genome of Fonsecaea erecta CBS 125763.</title>
        <authorList>
            <person name="Weiss V.A."/>
            <person name="Vicente V.A."/>
            <person name="Raittz R.T."/>
            <person name="Moreno L.F."/>
            <person name="De Souza E.M."/>
            <person name="Pedrosa F.O."/>
            <person name="Steffens M.B."/>
            <person name="Faoro H."/>
            <person name="Tadra-Sfeir M.Z."/>
            <person name="Najafzadeh M.J."/>
            <person name="Felipe M.S."/>
            <person name="Teixeira M."/>
            <person name="Sun J."/>
            <person name="Xi L."/>
            <person name="Gomes R."/>
            <person name="De Azevedo C.M."/>
            <person name="Salgado C.G."/>
            <person name="Da Silva M.B."/>
            <person name="Nascimento M.F."/>
            <person name="Queiroz-Telles F."/>
            <person name="Attili D.S."/>
            <person name="Gorbushina A."/>
        </authorList>
    </citation>
    <scope>NUCLEOTIDE SEQUENCE [LARGE SCALE GENOMIC DNA]</scope>
    <source>
        <strain evidence="1 2">CBS 125763</strain>
    </source>
</reference>
<gene>
    <name evidence="1" type="ORF">AYL99_11979</name>
</gene>
<keyword evidence="2" id="KW-1185">Reference proteome</keyword>
<comment type="caution">
    <text evidence="1">The sequence shown here is derived from an EMBL/GenBank/DDBJ whole genome shotgun (WGS) entry which is preliminary data.</text>
</comment>
<dbReference type="SUPFAM" id="SSF50630">
    <property type="entry name" value="Acid proteases"/>
    <property type="match status" value="1"/>
</dbReference>
<dbReference type="GeneID" id="30016146"/>
<proteinExistence type="predicted"/>
<protein>
    <submittedName>
        <fullName evidence="1">Uncharacterized protein</fullName>
    </submittedName>
</protein>